<dbReference type="EMBL" id="FODO01000012">
    <property type="protein sequence ID" value="SEO54095.1"/>
    <property type="molecule type" value="Genomic_DNA"/>
</dbReference>
<organism evidence="1 2">
    <name type="scientific">Nitrosomonas oligotropha</name>
    <dbReference type="NCBI Taxonomy" id="42354"/>
    <lineage>
        <taxon>Bacteria</taxon>
        <taxon>Pseudomonadati</taxon>
        <taxon>Pseudomonadota</taxon>
        <taxon>Betaproteobacteria</taxon>
        <taxon>Nitrosomonadales</taxon>
        <taxon>Nitrosomonadaceae</taxon>
        <taxon>Nitrosomonas</taxon>
    </lineage>
</organism>
<dbReference type="RefSeq" id="WP_090322573.1">
    <property type="nucleotide sequence ID" value="NZ_FNOE01000047.1"/>
</dbReference>
<gene>
    <name evidence="1" type="ORF">SAMN05216333_1127</name>
</gene>
<keyword evidence="2" id="KW-1185">Reference proteome</keyword>
<dbReference type="AlphaFoldDB" id="A0A1H8QIM1"/>
<dbReference type="OrthoDB" id="8719506at2"/>
<protein>
    <submittedName>
        <fullName evidence="1">Uncharacterized protein</fullName>
    </submittedName>
</protein>
<evidence type="ECO:0000313" key="2">
    <source>
        <dbReference type="Proteomes" id="UP000198814"/>
    </source>
</evidence>
<name>A0A1H8QIM1_9PROT</name>
<evidence type="ECO:0000313" key="1">
    <source>
        <dbReference type="EMBL" id="SEO54095.1"/>
    </source>
</evidence>
<sequence>MNQAMFRSTSQALHFAFMIQAYEVSVENIMSKAIRAIMKELGIWNEGDPSTVDFSGLSPLEIRGQCAMIRAIVRDRLPGPEAWAIQARYGVNKIAAIDGKKRFVFSRERQEAIMSLGDWMAPSFPNFNPLAVDILIAKAVGALNKKQAGGITFREMAEQFGLSHGAYHYAMKRVSERLIALESRAIDTLTPEFERDGVVCSGSYCV</sequence>
<proteinExistence type="predicted"/>
<reference evidence="2" key="1">
    <citation type="submission" date="2016-10" db="EMBL/GenBank/DDBJ databases">
        <authorList>
            <person name="Varghese N."/>
            <person name="Submissions S."/>
        </authorList>
    </citation>
    <scope>NUCLEOTIDE SEQUENCE [LARGE SCALE GENOMIC DNA]</scope>
    <source>
        <strain evidence="2">Nm76</strain>
    </source>
</reference>
<dbReference type="Proteomes" id="UP000198814">
    <property type="component" value="Unassembled WGS sequence"/>
</dbReference>
<dbReference type="STRING" id="42354.SAMN05216333_1127"/>
<accession>A0A1H8QIM1</accession>